<dbReference type="PRINTS" id="PR00420">
    <property type="entry name" value="RNGMNOXGNASE"/>
</dbReference>
<dbReference type="Gene3D" id="3.30.9.100">
    <property type="match status" value="1"/>
</dbReference>
<name>A0A8I2H9S7_9GAMM</name>
<dbReference type="InterPro" id="IPR036188">
    <property type="entry name" value="FAD/NAD-bd_sf"/>
</dbReference>
<dbReference type="GO" id="GO:0071949">
    <property type="term" value="F:FAD binding"/>
    <property type="evidence" value="ECO:0007669"/>
    <property type="project" value="InterPro"/>
</dbReference>
<sequence length="378" mass="42196">MDMNGTHECDVLVIGAGPAGASTALNLLNHTDLSVILIEQSDLQKLRIGESVSASVFSVLDYLQIDKADFGPHCFTPTQGNSAFWGSEQSANRHAIFAPDRATYQINREIFDLTLLESTIQRGGTVFPRTKSKAITQLQDGRYSVVVSHPDYGQFTIVCKYLVDASGRNSSIGRSLGAAVQQYDRLTGVGAFFKVKRGALEQLQLIESDEFGWWYSAALSNDMLVVTYFSDFELLSKQRLNRLTQWQAHLGSSKYMSRRVEDAKMVDENLWIRPAGSHFSSFAHLKNYLPVGDAACAFDPISSMGLGFAMTSGCQAAAIIGNTKTSHAFMHSSKVYQQDLANQFDQYLALKQQFYNKEKRWCDAPFWFKRQQLINQVA</sequence>
<evidence type="ECO:0000313" key="2">
    <source>
        <dbReference type="EMBL" id="NLR22756.1"/>
    </source>
</evidence>
<dbReference type="NCBIfam" id="NF038171">
    <property type="entry name" value="maturase_LodB"/>
    <property type="match status" value="1"/>
</dbReference>
<proteinExistence type="predicted"/>
<dbReference type="PANTHER" id="PTHR43747">
    <property type="entry name" value="FAD-BINDING PROTEIN"/>
    <property type="match status" value="1"/>
</dbReference>
<accession>A0A8I2H9S7</accession>
<dbReference type="InterPro" id="IPR050816">
    <property type="entry name" value="Flavin-dep_Halogenase_NPB"/>
</dbReference>
<dbReference type="InterPro" id="IPR002938">
    <property type="entry name" value="FAD-bd"/>
</dbReference>
<dbReference type="Proteomes" id="UP000646877">
    <property type="component" value="Unassembled WGS sequence"/>
</dbReference>
<evidence type="ECO:0000313" key="3">
    <source>
        <dbReference type="Proteomes" id="UP000646877"/>
    </source>
</evidence>
<feature type="domain" description="FAD-binding" evidence="1">
    <location>
        <begin position="8"/>
        <end position="310"/>
    </location>
</feature>
<reference evidence="2" key="1">
    <citation type="submission" date="2019-10" db="EMBL/GenBank/DDBJ databases">
        <authorList>
            <person name="Paulsen S."/>
        </authorList>
    </citation>
    <scope>NUCLEOTIDE SEQUENCE</scope>
    <source>
        <strain evidence="2">LMG 19692</strain>
    </source>
</reference>
<dbReference type="Gene3D" id="3.50.50.60">
    <property type="entry name" value="FAD/NAD(P)-binding domain"/>
    <property type="match status" value="1"/>
</dbReference>
<dbReference type="SUPFAM" id="SSF51905">
    <property type="entry name" value="FAD/NAD(P)-binding domain"/>
    <property type="match status" value="1"/>
</dbReference>
<evidence type="ECO:0000259" key="1">
    <source>
        <dbReference type="Pfam" id="PF01494"/>
    </source>
</evidence>
<protein>
    <submittedName>
        <fullName evidence="2">FAD-dependent oxidoreductase</fullName>
    </submittedName>
</protein>
<dbReference type="PANTHER" id="PTHR43747:SF1">
    <property type="entry name" value="SLR1998 PROTEIN"/>
    <property type="match status" value="1"/>
</dbReference>
<dbReference type="Pfam" id="PF01494">
    <property type="entry name" value="FAD_binding_3"/>
    <property type="match status" value="1"/>
</dbReference>
<comment type="caution">
    <text evidence="2">The sequence shown here is derived from an EMBL/GenBank/DDBJ whole genome shotgun (WGS) entry which is preliminary data.</text>
</comment>
<dbReference type="AlphaFoldDB" id="A0A8I2H9S7"/>
<organism evidence="2 3">
    <name type="scientific">Pseudoalteromonas maricaloris</name>
    <dbReference type="NCBI Taxonomy" id="184924"/>
    <lineage>
        <taxon>Bacteria</taxon>
        <taxon>Pseudomonadati</taxon>
        <taxon>Pseudomonadota</taxon>
        <taxon>Gammaproteobacteria</taxon>
        <taxon>Alteromonadales</taxon>
        <taxon>Pseudoalteromonadaceae</taxon>
        <taxon>Pseudoalteromonas</taxon>
    </lineage>
</organism>
<gene>
    <name evidence="2" type="ORF">F9Y85_15885</name>
</gene>
<dbReference type="EMBL" id="WEIA01000010">
    <property type="protein sequence ID" value="NLR22756.1"/>
    <property type="molecule type" value="Genomic_DNA"/>
</dbReference>